<evidence type="ECO:0000256" key="3">
    <source>
        <dbReference type="ARBA" id="ARBA00022737"/>
    </source>
</evidence>
<feature type="region of interest" description="Disordered" evidence="11">
    <location>
        <begin position="266"/>
        <end position="292"/>
    </location>
</feature>
<feature type="compositionally biased region" description="Polar residues" evidence="11">
    <location>
        <begin position="272"/>
        <end position="292"/>
    </location>
</feature>
<evidence type="ECO:0000256" key="5">
    <source>
        <dbReference type="ARBA" id="ARBA00022833"/>
    </source>
</evidence>
<feature type="domain" description="C2H2-type" evidence="12">
    <location>
        <begin position="544"/>
        <end position="571"/>
    </location>
</feature>
<evidence type="ECO:0000256" key="11">
    <source>
        <dbReference type="SAM" id="MobiDB-lite"/>
    </source>
</evidence>
<proteinExistence type="inferred from homology"/>
<dbReference type="Gene3D" id="3.30.160.60">
    <property type="entry name" value="Classic Zinc Finger"/>
    <property type="match status" value="2"/>
</dbReference>
<evidence type="ECO:0000256" key="9">
    <source>
        <dbReference type="ARBA" id="ARBA00038474"/>
    </source>
</evidence>
<evidence type="ECO:0000259" key="12">
    <source>
        <dbReference type="PROSITE" id="PS50157"/>
    </source>
</evidence>
<dbReference type="InterPro" id="IPR013087">
    <property type="entry name" value="Znf_C2H2_type"/>
</dbReference>
<feature type="region of interest" description="Disordered" evidence="11">
    <location>
        <begin position="96"/>
        <end position="120"/>
    </location>
</feature>
<dbReference type="Proteomes" id="UP000230066">
    <property type="component" value="Unassembled WGS sequence"/>
</dbReference>
<comment type="similarity">
    <text evidence="9">Belongs to the sal C2H2-type zinc-finger protein family.</text>
</comment>
<reference evidence="13" key="1">
    <citation type="submission" date="2019-03" db="EMBL/GenBank/DDBJ databases">
        <title>Improved annotation for the trematode Fasciola hepatica.</title>
        <authorList>
            <person name="Choi Y.-J."/>
            <person name="Martin J."/>
            <person name="Mitreva M."/>
        </authorList>
    </citation>
    <scope>NUCLEOTIDE SEQUENCE [LARGE SCALE GENOMIC DNA]</scope>
</reference>
<evidence type="ECO:0000256" key="7">
    <source>
        <dbReference type="ARBA" id="ARBA00023163"/>
    </source>
</evidence>
<dbReference type="SMART" id="SM00355">
    <property type="entry name" value="ZnF_C2H2"/>
    <property type="match status" value="2"/>
</dbReference>
<dbReference type="GO" id="GO:0005634">
    <property type="term" value="C:nucleus"/>
    <property type="evidence" value="ECO:0007669"/>
    <property type="project" value="UniProtKB-SubCell"/>
</dbReference>
<evidence type="ECO:0000256" key="10">
    <source>
        <dbReference type="PROSITE-ProRule" id="PRU00042"/>
    </source>
</evidence>
<feature type="domain" description="C2H2-type" evidence="12">
    <location>
        <begin position="572"/>
        <end position="594"/>
    </location>
</feature>
<comment type="caution">
    <text evidence="13">The sequence shown here is derived from an EMBL/GenBank/DDBJ whole genome shotgun (WGS) entry which is preliminary data.</text>
</comment>
<dbReference type="GO" id="GO:0008270">
    <property type="term" value="F:zinc ion binding"/>
    <property type="evidence" value="ECO:0007669"/>
    <property type="project" value="UniProtKB-KW"/>
</dbReference>
<gene>
    <name evidence="13" type="ORF">D915_008565</name>
</gene>
<keyword evidence="5" id="KW-0862">Zinc</keyword>
<evidence type="ECO:0000313" key="13">
    <source>
        <dbReference type="EMBL" id="THD20746.1"/>
    </source>
</evidence>
<dbReference type="SUPFAM" id="SSF57667">
    <property type="entry name" value="beta-beta-alpha zinc fingers"/>
    <property type="match status" value="1"/>
</dbReference>
<evidence type="ECO:0000256" key="1">
    <source>
        <dbReference type="ARBA" id="ARBA00004123"/>
    </source>
</evidence>
<dbReference type="Pfam" id="PF13894">
    <property type="entry name" value="zf-C2H2_4"/>
    <property type="match status" value="1"/>
</dbReference>
<dbReference type="AlphaFoldDB" id="A0A4E0R380"/>
<keyword evidence="3" id="KW-0677">Repeat</keyword>
<feature type="region of interest" description="Disordered" evidence="11">
    <location>
        <begin position="491"/>
        <end position="511"/>
    </location>
</feature>
<evidence type="ECO:0000256" key="2">
    <source>
        <dbReference type="ARBA" id="ARBA00022723"/>
    </source>
</evidence>
<evidence type="ECO:0000256" key="4">
    <source>
        <dbReference type="ARBA" id="ARBA00022771"/>
    </source>
</evidence>
<comment type="subcellular location">
    <subcellularLocation>
        <location evidence="1">Nucleus</location>
    </subcellularLocation>
</comment>
<keyword evidence="6" id="KW-0805">Transcription regulation</keyword>
<keyword evidence="8" id="KW-0539">Nucleus</keyword>
<evidence type="ECO:0000256" key="8">
    <source>
        <dbReference type="ARBA" id="ARBA00023242"/>
    </source>
</evidence>
<dbReference type="FunFam" id="3.30.160.60:FF:000130">
    <property type="entry name" value="Spalt-like transcription factor 4"/>
    <property type="match status" value="1"/>
</dbReference>
<dbReference type="GO" id="GO:0000978">
    <property type="term" value="F:RNA polymerase II cis-regulatory region sequence-specific DNA binding"/>
    <property type="evidence" value="ECO:0007669"/>
    <property type="project" value="TreeGrafter"/>
</dbReference>
<dbReference type="PROSITE" id="PS50157">
    <property type="entry name" value="ZINC_FINGER_C2H2_2"/>
    <property type="match status" value="2"/>
</dbReference>
<dbReference type="PROSITE" id="PS00028">
    <property type="entry name" value="ZINC_FINGER_C2H2_1"/>
    <property type="match status" value="1"/>
</dbReference>
<keyword evidence="2" id="KW-0479">Metal-binding</keyword>
<name>A0A4E0R380_FASHE</name>
<dbReference type="PANTHER" id="PTHR23233:SF84">
    <property type="entry name" value="FI23031P1"/>
    <property type="match status" value="1"/>
</dbReference>
<sequence length="817" mass="91738">MLPCSSSCCSYSASGTWHADIFIPRNRWMQPPFILDVHHLYHNQPKHFNEWGFDAAYKLGPVACHHAPARFGADFAVHLWIICLRPIHKVKVRQDSFSKPGCHSSDEMRSRRSTDLPTKSHTDRGLLKLLRRTIRLLDATYRRHLLLRWHLQFSFEKLSENNIPISDHSTDALRGRLARILYQLVGKRLPRDMNSHTDVIRLSKKRKELPVSSGSIGDCHSDIRDDFVHSQNQSHSNWTSVHLVNSPERVHFGSLTSSTRIIGSTADIPSGRLQQDSGLGSPSRYDTSQFETQSSELRLSAIASDALDLRTHYERTQRPDWSSQPHRQIITDGSCLDKDLSFTGSEQNNMNKSVITTGNLTVTNDLPMDYSNRFARTTQTSTQNADHAPGVSGASIDFLAAFYAAAMTRQTPVAENPRSFPDTISIPMHKLPDSPRLTESTCSHLTGPDWLQSRSLGTMMAMNQSFAPMSSSPVKFADPSNMAAVDETFGTDEDRSHADDSTPPNSARAKQSEDYLDQFMRVDQSQNVLWRQLAERFQRTLAPNQCGVCNKVLSCRSALTMHYRVHTEERPFVCIICEKRFSTKGNLKTHLGQHHETIEAYRNAVALAMVTGTTLPRPPPMASTGTFVSSGQKPSMDSSIMLCGDNPLLQSSPIPNVPNYGLISSNSSPTHHGNNSISTMTSHWPIPCPLFPFMPSTKEDLNLGPKFASKPRPTHRIVDKDDDLLTTKLVLESENQNRLFRSIEDGWQRPEIDYSIDAISFGRKKENMINNNSDSQVYTKCNNMMITSKLRLCQSNNVPLLMNNSSKNAMLLAENCT</sequence>
<dbReference type="GO" id="GO:0000981">
    <property type="term" value="F:DNA-binding transcription factor activity, RNA polymerase II-specific"/>
    <property type="evidence" value="ECO:0007669"/>
    <property type="project" value="TreeGrafter"/>
</dbReference>
<feature type="compositionally biased region" description="Basic and acidic residues" evidence="11">
    <location>
        <begin position="104"/>
        <end position="120"/>
    </location>
</feature>
<dbReference type="PANTHER" id="PTHR23233">
    <property type="entry name" value="SAL-LIKE PROTEIN"/>
    <property type="match status" value="1"/>
</dbReference>
<dbReference type="InterPro" id="IPR051565">
    <property type="entry name" value="Sal_C2H2-zinc-finger"/>
</dbReference>
<evidence type="ECO:0000256" key="6">
    <source>
        <dbReference type="ARBA" id="ARBA00023015"/>
    </source>
</evidence>
<protein>
    <submittedName>
        <fullName evidence="13">Homeotic protein spalt-major</fullName>
    </submittedName>
</protein>
<keyword evidence="4 10" id="KW-0863">Zinc-finger</keyword>
<dbReference type="InterPro" id="IPR036236">
    <property type="entry name" value="Znf_C2H2_sf"/>
</dbReference>
<organism evidence="13 14">
    <name type="scientific">Fasciola hepatica</name>
    <name type="common">Liver fluke</name>
    <dbReference type="NCBI Taxonomy" id="6192"/>
    <lineage>
        <taxon>Eukaryota</taxon>
        <taxon>Metazoa</taxon>
        <taxon>Spiralia</taxon>
        <taxon>Lophotrochozoa</taxon>
        <taxon>Platyhelminthes</taxon>
        <taxon>Trematoda</taxon>
        <taxon>Digenea</taxon>
        <taxon>Plagiorchiida</taxon>
        <taxon>Echinostomata</taxon>
        <taxon>Echinostomatoidea</taxon>
        <taxon>Fasciolidae</taxon>
        <taxon>Fasciola</taxon>
    </lineage>
</organism>
<keyword evidence="14" id="KW-1185">Reference proteome</keyword>
<evidence type="ECO:0000313" key="14">
    <source>
        <dbReference type="Proteomes" id="UP000230066"/>
    </source>
</evidence>
<keyword evidence="7" id="KW-0804">Transcription</keyword>
<dbReference type="EMBL" id="JXXN02004254">
    <property type="protein sequence ID" value="THD20746.1"/>
    <property type="molecule type" value="Genomic_DNA"/>
</dbReference>
<accession>A0A4E0R380</accession>